<comment type="caution">
    <text evidence="12">The sequence shown here is derived from an EMBL/GenBank/DDBJ whole genome shotgun (WGS) entry which is preliminary data.</text>
</comment>
<sequence length="278" mass="28862">MTDPYAVIGHPIGHTKSPLIHGLFAEATHQAMSYAAIEGPLDPDDGFAKAVRQFVADGGKGMNVTAPFKLKAFALADERSERATLAGAANALKFENGRIIAENFDGIGLLRDIEVNLDVPLAGKRVLMLGAGGAARGALLPFLAAGPAELVVANRDVSKGEALVAQVGSRGTGLRACGYGGLASRGRFDLVVNATSASLTGDLPPVPPGVFSPDGTAYELAYGKRLTPFLRLARNAGVHGIADGVGMLVEQAAEAFAWWRGVRPLTAAVIDRLTVPLD</sequence>
<feature type="binding site" evidence="8">
    <location>
        <position position="220"/>
    </location>
    <ligand>
        <name>NADP(+)</name>
        <dbReference type="ChEBI" id="CHEBI:58349"/>
    </ligand>
</feature>
<feature type="binding site" evidence="8">
    <location>
        <position position="105"/>
    </location>
    <ligand>
        <name>shikimate</name>
        <dbReference type="ChEBI" id="CHEBI:36208"/>
    </ligand>
</feature>
<dbReference type="GO" id="GO:0005829">
    <property type="term" value="C:cytosol"/>
    <property type="evidence" value="ECO:0007669"/>
    <property type="project" value="TreeGrafter"/>
</dbReference>
<comment type="caution">
    <text evidence="8">Lacks conserved residue(s) required for the propagation of feature annotation.</text>
</comment>
<dbReference type="RefSeq" id="WP_133184378.1">
    <property type="nucleotide sequence ID" value="NZ_SMOD01000014.1"/>
</dbReference>
<dbReference type="SUPFAM" id="SSF53223">
    <property type="entry name" value="Aminoacid dehydrogenase-like, N-terminal domain"/>
    <property type="match status" value="1"/>
</dbReference>
<comment type="pathway">
    <text evidence="1 8">Metabolic intermediate biosynthesis; chorismate biosynthesis; chorismate from D-erythrose 4-phosphate and phosphoenolpyruvate: step 4/7.</text>
</comment>
<comment type="subunit">
    <text evidence="8">Homodimer.</text>
</comment>
<gene>
    <name evidence="8 12" type="primary">aroE</name>
    <name evidence="12" type="ORF">E1N52_19550</name>
</gene>
<comment type="similarity">
    <text evidence="8">Belongs to the shikimate dehydrogenase family.</text>
</comment>
<evidence type="ECO:0000259" key="10">
    <source>
        <dbReference type="Pfam" id="PF08501"/>
    </source>
</evidence>
<comment type="function">
    <text evidence="8">Involved in the biosynthesis of the chorismate, which leads to the biosynthesis of aromatic amino acids. Catalyzes the reversible NADPH linked reduction of 3-dehydroshikimate (DHSA) to yield shikimate (SA).</text>
</comment>
<dbReference type="OrthoDB" id="9776868at2"/>
<dbReference type="InterPro" id="IPR041121">
    <property type="entry name" value="SDH_C"/>
</dbReference>
<proteinExistence type="inferred from homology"/>
<feature type="binding site" evidence="8">
    <location>
        <position position="65"/>
    </location>
    <ligand>
        <name>shikimate</name>
        <dbReference type="ChEBI" id="CHEBI:36208"/>
    </ligand>
</feature>
<feature type="binding site" evidence="8">
    <location>
        <position position="244"/>
    </location>
    <ligand>
        <name>NADP(+)</name>
        <dbReference type="ChEBI" id="CHEBI:58349"/>
    </ligand>
</feature>
<dbReference type="InterPro" id="IPR011342">
    <property type="entry name" value="Shikimate_DH"/>
</dbReference>
<dbReference type="PANTHER" id="PTHR21089:SF1">
    <property type="entry name" value="BIFUNCTIONAL 3-DEHYDROQUINATE DEHYDRATASE_SHIKIMATE DEHYDROGENASE, CHLOROPLASTIC"/>
    <property type="match status" value="1"/>
</dbReference>
<evidence type="ECO:0000256" key="4">
    <source>
        <dbReference type="ARBA" id="ARBA00022857"/>
    </source>
</evidence>
<evidence type="ECO:0000256" key="6">
    <source>
        <dbReference type="ARBA" id="ARBA00023141"/>
    </source>
</evidence>
<dbReference type="AlphaFoldDB" id="A0A4R5LDD2"/>
<dbReference type="GO" id="GO:0009423">
    <property type="term" value="P:chorismate biosynthetic process"/>
    <property type="evidence" value="ECO:0007669"/>
    <property type="project" value="UniProtKB-UniRule"/>
</dbReference>
<keyword evidence="6 8" id="KW-0057">Aromatic amino acid biosynthesis</keyword>
<name>A0A4R5LDD2_9BURK</name>
<feature type="active site" description="Proton acceptor" evidence="8">
    <location>
        <position position="69"/>
    </location>
</feature>
<feature type="binding site" evidence="8">
    <location>
        <position position="251"/>
    </location>
    <ligand>
        <name>shikimate</name>
        <dbReference type="ChEBI" id="CHEBI:36208"/>
    </ligand>
</feature>
<feature type="binding site" evidence="8">
    <location>
        <position position="222"/>
    </location>
    <ligand>
        <name>shikimate</name>
        <dbReference type="ChEBI" id="CHEBI:36208"/>
    </ligand>
</feature>
<dbReference type="NCBIfam" id="TIGR00507">
    <property type="entry name" value="aroE"/>
    <property type="match status" value="1"/>
</dbReference>
<dbReference type="GO" id="GO:0004764">
    <property type="term" value="F:shikimate 3-dehydrogenase (NADP+) activity"/>
    <property type="evidence" value="ECO:0007669"/>
    <property type="project" value="UniProtKB-UniRule"/>
</dbReference>
<evidence type="ECO:0000313" key="13">
    <source>
        <dbReference type="Proteomes" id="UP000295606"/>
    </source>
</evidence>
<dbReference type="InterPro" id="IPR006151">
    <property type="entry name" value="Shikm_DH/Glu-tRNA_Rdtase"/>
</dbReference>
<evidence type="ECO:0000259" key="11">
    <source>
        <dbReference type="Pfam" id="PF18317"/>
    </source>
</evidence>
<dbReference type="FunFam" id="3.40.50.10860:FF:000006">
    <property type="entry name" value="Shikimate dehydrogenase (NADP(+))"/>
    <property type="match status" value="1"/>
</dbReference>
<dbReference type="Pfam" id="PF18317">
    <property type="entry name" value="SDH_C"/>
    <property type="match status" value="1"/>
</dbReference>
<dbReference type="HAMAP" id="MF_00222">
    <property type="entry name" value="Shikimate_DH_AroE"/>
    <property type="match status" value="1"/>
</dbReference>
<protein>
    <recommendedName>
        <fullName evidence="2 8">Shikimate dehydrogenase (NADP(+))</fullName>
        <shortName evidence="8">SDH</shortName>
        <ecNumber evidence="2 8">1.1.1.25</ecNumber>
    </recommendedName>
</protein>
<feature type="domain" description="SDH C-terminal" evidence="11">
    <location>
        <begin position="244"/>
        <end position="273"/>
    </location>
</feature>
<evidence type="ECO:0000256" key="3">
    <source>
        <dbReference type="ARBA" id="ARBA00022605"/>
    </source>
</evidence>
<dbReference type="SUPFAM" id="SSF51735">
    <property type="entry name" value="NAD(P)-binding Rossmann-fold domains"/>
    <property type="match status" value="1"/>
</dbReference>
<dbReference type="GO" id="GO:0009073">
    <property type="term" value="P:aromatic amino acid family biosynthetic process"/>
    <property type="evidence" value="ECO:0007669"/>
    <property type="project" value="UniProtKB-KW"/>
</dbReference>
<dbReference type="Gene3D" id="3.40.50.720">
    <property type="entry name" value="NAD(P)-binding Rossmann-like Domain"/>
    <property type="match status" value="1"/>
</dbReference>
<dbReference type="GO" id="GO:0008652">
    <property type="term" value="P:amino acid biosynthetic process"/>
    <property type="evidence" value="ECO:0007669"/>
    <property type="project" value="UniProtKB-KW"/>
</dbReference>
<comment type="catalytic activity">
    <reaction evidence="7 8">
        <text>shikimate + NADP(+) = 3-dehydroshikimate + NADPH + H(+)</text>
        <dbReference type="Rhea" id="RHEA:17737"/>
        <dbReference type="ChEBI" id="CHEBI:15378"/>
        <dbReference type="ChEBI" id="CHEBI:16630"/>
        <dbReference type="ChEBI" id="CHEBI:36208"/>
        <dbReference type="ChEBI" id="CHEBI:57783"/>
        <dbReference type="ChEBI" id="CHEBI:58349"/>
        <dbReference type="EC" id="1.1.1.25"/>
    </reaction>
</comment>
<evidence type="ECO:0000256" key="8">
    <source>
        <dbReference type="HAMAP-Rule" id="MF_00222"/>
    </source>
</evidence>
<dbReference type="EMBL" id="SMOD01000014">
    <property type="protein sequence ID" value="TDG06528.1"/>
    <property type="molecule type" value="Genomic_DNA"/>
</dbReference>
<dbReference type="InterPro" id="IPR022893">
    <property type="entry name" value="Shikimate_DH_fam"/>
</dbReference>
<dbReference type="UniPathway" id="UPA00053">
    <property type="reaction ID" value="UER00087"/>
</dbReference>
<dbReference type="CDD" id="cd01065">
    <property type="entry name" value="NAD_bind_Shikimate_DH"/>
    <property type="match status" value="1"/>
</dbReference>
<feature type="binding site" evidence="8">
    <location>
        <position position="81"/>
    </location>
    <ligand>
        <name>NADP(+)</name>
        <dbReference type="ChEBI" id="CHEBI:58349"/>
    </ligand>
</feature>
<dbReference type="PANTHER" id="PTHR21089">
    <property type="entry name" value="SHIKIMATE DEHYDROGENASE"/>
    <property type="match status" value="1"/>
</dbReference>
<evidence type="ECO:0000259" key="9">
    <source>
        <dbReference type="Pfam" id="PF01488"/>
    </source>
</evidence>
<keyword evidence="4 8" id="KW-0521">NADP</keyword>
<organism evidence="12 13">
    <name type="scientific">Paraburkholderia guartelaensis</name>
    <dbReference type="NCBI Taxonomy" id="2546446"/>
    <lineage>
        <taxon>Bacteria</taxon>
        <taxon>Pseudomonadati</taxon>
        <taxon>Pseudomonadota</taxon>
        <taxon>Betaproteobacteria</taxon>
        <taxon>Burkholderiales</taxon>
        <taxon>Burkholderiaceae</taxon>
        <taxon>Paraburkholderia</taxon>
    </lineage>
</organism>
<dbReference type="Pfam" id="PF01488">
    <property type="entry name" value="Shikimate_DH"/>
    <property type="match status" value="1"/>
</dbReference>
<dbReference type="InterPro" id="IPR036291">
    <property type="entry name" value="NAD(P)-bd_dom_sf"/>
</dbReference>
<dbReference type="NCBIfam" id="NF001310">
    <property type="entry name" value="PRK00258.1-2"/>
    <property type="match status" value="1"/>
</dbReference>
<evidence type="ECO:0000256" key="1">
    <source>
        <dbReference type="ARBA" id="ARBA00004871"/>
    </source>
</evidence>
<dbReference type="Proteomes" id="UP000295606">
    <property type="component" value="Unassembled WGS sequence"/>
</dbReference>
<feature type="domain" description="Quinate/shikimate 5-dehydrogenase/glutamyl-tRNA reductase" evidence="9">
    <location>
        <begin position="121"/>
        <end position="197"/>
    </location>
</feature>
<dbReference type="EC" id="1.1.1.25" evidence="2 8"/>
<keyword evidence="3 8" id="KW-0028">Amino-acid biosynthesis</keyword>
<dbReference type="InterPro" id="IPR046346">
    <property type="entry name" value="Aminoacid_DH-like_N_sf"/>
</dbReference>
<evidence type="ECO:0000256" key="2">
    <source>
        <dbReference type="ARBA" id="ARBA00012962"/>
    </source>
</evidence>
<accession>A0A4R5LDD2</accession>
<dbReference type="InterPro" id="IPR013708">
    <property type="entry name" value="Shikimate_DH-bd_N"/>
</dbReference>
<dbReference type="GO" id="GO:0050661">
    <property type="term" value="F:NADP binding"/>
    <property type="evidence" value="ECO:0007669"/>
    <property type="project" value="InterPro"/>
</dbReference>
<reference evidence="12 13" key="1">
    <citation type="submission" date="2019-03" db="EMBL/GenBank/DDBJ databases">
        <title>Paraburkholderia sp. isolated from native Mimosa gymnas in Guartela State Park, Brazil.</title>
        <authorList>
            <person name="Paulitsch F."/>
            <person name="Hungria M."/>
            <person name="Delamuta J.R.M."/>
            <person name="Ribeiro R.A."/>
            <person name="Dall'Agnol R."/>
            <person name="Silva J.S.B."/>
        </authorList>
    </citation>
    <scope>NUCLEOTIDE SEQUENCE [LARGE SCALE GENOMIC DNA]</scope>
    <source>
        <strain evidence="12 13">CNPSo 3008</strain>
    </source>
</reference>
<dbReference type="Gene3D" id="3.40.50.10860">
    <property type="entry name" value="Leucine Dehydrogenase, chain A, domain 1"/>
    <property type="match status" value="1"/>
</dbReference>
<feature type="binding site" evidence="8">
    <location>
        <position position="90"/>
    </location>
    <ligand>
        <name>shikimate</name>
        <dbReference type="ChEBI" id="CHEBI:36208"/>
    </ligand>
</feature>
<feature type="binding site" evidence="8">
    <location>
        <begin position="130"/>
        <end position="134"/>
    </location>
    <ligand>
        <name>NADP(+)</name>
        <dbReference type="ChEBI" id="CHEBI:58349"/>
    </ligand>
</feature>
<evidence type="ECO:0000313" key="12">
    <source>
        <dbReference type="EMBL" id="TDG06528.1"/>
    </source>
</evidence>
<evidence type="ECO:0000256" key="7">
    <source>
        <dbReference type="ARBA" id="ARBA00049442"/>
    </source>
</evidence>
<keyword evidence="5 8" id="KW-0560">Oxidoreductase</keyword>
<feature type="domain" description="Shikimate dehydrogenase substrate binding N-terminal" evidence="10">
    <location>
        <begin position="7"/>
        <end position="91"/>
    </location>
</feature>
<dbReference type="GO" id="GO:0019632">
    <property type="term" value="P:shikimate metabolic process"/>
    <property type="evidence" value="ECO:0007669"/>
    <property type="project" value="InterPro"/>
</dbReference>
<feature type="binding site" evidence="8">
    <location>
        <begin position="15"/>
        <end position="17"/>
    </location>
    <ligand>
        <name>shikimate</name>
        <dbReference type="ChEBI" id="CHEBI:36208"/>
    </ligand>
</feature>
<dbReference type="Pfam" id="PF08501">
    <property type="entry name" value="Shikimate_dh_N"/>
    <property type="match status" value="1"/>
</dbReference>
<evidence type="ECO:0000256" key="5">
    <source>
        <dbReference type="ARBA" id="ARBA00023002"/>
    </source>
</evidence>